<organism evidence="7 8">
    <name type="scientific">Acinetobacter soli</name>
    <dbReference type="NCBI Taxonomy" id="487316"/>
    <lineage>
        <taxon>Bacteria</taxon>
        <taxon>Pseudomonadati</taxon>
        <taxon>Pseudomonadota</taxon>
        <taxon>Gammaproteobacteria</taxon>
        <taxon>Moraxellales</taxon>
        <taxon>Moraxellaceae</taxon>
        <taxon>Acinetobacter</taxon>
    </lineage>
</organism>
<dbReference type="EMBL" id="CP016896">
    <property type="protein sequence ID" value="APV37120.1"/>
    <property type="molecule type" value="Genomic_DNA"/>
</dbReference>
<evidence type="ECO:0000313" key="7">
    <source>
        <dbReference type="EMBL" id="APV37120.1"/>
    </source>
</evidence>
<keyword evidence="1" id="KW-0645">Protease</keyword>
<dbReference type="KEGG" id="asol:BEN76_14330"/>
<feature type="domain" description="JAB" evidence="6">
    <location>
        <begin position="25"/>
        <end position="130"/>
    </location>
</feature>
<evidence type="ECO:0000256" key="2">
    <source>
        <dbReference type="ARBA" id="ARBA00022723"/>
    </source>
</evidence>
<keyword evidence="4" id="KW-0862">Zinc</keyword>
<proteinExistence type="predicted"/>
<dbReference type="InterPro" id="IPR028090">
    <property type="entry name" value="JAB_dom_prok"/>
</dbReference>
<dbReference type="GO" id="GO:0046872">
    <property type="term" value="F:metal ion binding"/>
    <property type="evidence" value="ECO:0007669"/>
    <property type="project" value="UniProtKB-KW"/>
</dbReference>
<evidence type="ECO:0000259" key="6">
    <source>
        <dbReference type="Pfam" id="PF14464"/>
    </source>
</evidence>
<dbReference type="GO" id="GO:0006508">
    <property type="term" value="P:proteolysis"/>
    <property type="evidence" value="ECO:0007669"/>
    <property type="project" value="UniProtKB-KW"/>
</dbReference>
<keyword evidence="5" id="KW-0482">Metalloprotease</keyword>
<evidence type="ECO:0000313" key="8">
    <source>
        <dbReference type="Proteomes" id="UP000185674"/>
    </source>
</evidence>
<reference evidence="7 8" key="1">
    <citation type="submission" date="2016-08" db="EMBL/GenBank/DDBJ databases">
        <title>Complete genome sequence of Acinetobacter baylyi strain GFJ2.</title>
        <authorList>
            <person name="Tabata M."/>
            <person name="Kuboki S."/>
            <person name="Gibu N."/>
            <person name="Kinouchi Y."/>
            <person name="Vangnai A."/>
            <person name="Kasai D."/>
            <person name="Fukuda M."/>
        </authorList>
    </citation>
    <scope>NUCLEOTIDE SEQUENCE [LARGE SCALE GENOMIC DNA]</scope>
    <source>
        <strain evidence="7 8">GFJ2</strain>
    </source>
</reference>
<accession>A0A1P8ELL6</accession>
<dbReference type="Pfam" id="PF14464">
    <property type="entry name" value="Prok-JAB"/>
    <property type="match status" value="1"/>
</dbReference>
<name>A0A1P8ELL6_9GAMM</name>
<dbReference type="SUPFAM" id="SSF102712">
    <property type="entry name" value="JAB1/MPN domain"/>
    <property type="match status" value="1"/>
</dbReference>
<dbReference type="GO" id="GO:0008237">
    <property type="term" value="F:metallopeptidase activity"/>
    <property type="evidence" value="ECO:0007669"/>
    <property type="project" value="UniProtKB-KW"/>
</dbReference>
<evidence type="ECO:0000256" key="4">
    <source>
        <dbReference type="ARBA" id="ARBA00022833"/>
    </source>
</evidence>
<keyword evidence="3" id="KW-0378">Hydrolase</keyword>
<gene>
    <name evidence="7" type="ORF">BEN76_14330</name>
</gene>
<evidence type="ECO:0000256" key="3">
    <source>
        <dbReference type="ARBA" id="ARBA00022801"/>
    </source>
</evidence>
<keyword evidence="2" id="KW-0479">Metal-binding</keyword>
<evidence type="ECO:0000256" key="5">
    <source>
        <dbReference type="ARBA" id="ARBA00023049"/>
    </source>
</evidence>
<dbReference type="AlphaFoldDB" id="A0A1P8ELL6"/>
<sequence length="166" mass="19378">MIENYYLLLSKQLELYISHEVIQTWMRYKQLDRKDLEACGVLIGNQSSSNLNQYWIEDLTEPMPKDCRSTHRFTLKDPGHQKKVDSAFSKSNGTSVYLGTWHSHPQNIPTPSHIDYADWKSCILRNPDRQLFFAIVGIQVIRIFFYCSLQGWNQAEINNHQVSQGL</sequence>
<dbReference type="Gene3D" id="3.40.140.10">
    <property type="entry name" value="Cytidine Deaminase, domain 2"/>
    <property type="match status" value="1"/>
</dbReference>
<protein>
    <recommendedName>
        <fullName evidence="6">JAB domain-containing protein</fullName>
    </recommendedName>
</protein>
<evidence type="ECO:0000256" key="1">
    <source>
        <dbReference type="ARBA" id="ARBA00022670"/>
    </source>
</evidence>
<dbReference type="Proteomes" id="UP000185674">
    <property type="component" value="Chromosome"/>
</dbReference>
<dbReference type="STRING" id="487316.BEN76_14330"/>
<dbReference type="RefSeq" id="WP_000572366.1">
    <property type="nucleotide sequence ID" value="NZ_CP016896.1"/>
</dbReference>